<accession>A0AAD7DVT5</accession>
<protein>
    <submittedName>
        <fullName evidence="3">Uncharacterized protein</fullName>
    </submittedName>
</protein>
<keyword evidence="4" id="KW-1185">Reference proteome</keyword>
<comment type="caution">
    <text evidence="3">The sequence shown here is derived from an EMBL/GenBank/DDBJ whole genome shotgun (WGS) entry which is preliminary data.</text>
</comment>
<feature type="coiled-coil region" evidence="1">
    <location>
        <begin position="294"/>
        <end position="356"/>
    </location>
</feature>
<dbReference type="Proteomes" id="UP001221757">
    <property type="component" value="Unassembled WGS sequence"/>
</dbReference>
<reference evidence="3" key="1">
    <citation type="submission" date="2023-03" db="EMBL/GenBank/DDBJ databases">
        <title>Massive genome expansion in bonnet fungi (Mycena s.s.) driven by repeated elements and novel gene families across ecological guilds.</title>
        <authorList>
            <consortium name="Lawrence Berkeley National Laboratory"/>
            <person name="Harder C.B."/>
            <person name="Miyauchi S."/>
            <person name="Viragh M."/>
            <person name="Kuo A."/>
            <person name="Thoen E."/>
            <person name="Andreopoulos B."/>
            <person name="Lu D."/>
            <person name="Skrede I."/>
            <person name="Drula E."/>
            <person name="Henrissat B."/>
            <person name="Morin E."/>
            <person name="Kohler A."/>
            <person name="Barry K."/>
            <person name="LaButti K."/>
            <person name="Morin E."/>
            <person name="Salamov A."/>
            <person name="Lipzen A."/>
            <person name="Mereny Z."/>
            <person name="Hegedus B."/>
            <person name="Baldrian P."/>
            <person name="Stursova M."/>
            <person name="Weitz H."/>
            <person name="Taylor A."/>
            <person name="Grigoriev I.V."/>
            <person name="Nagy L.G."/>
            <person name="Martin F."/>
            <person name="Kauserud H."/>
        </authorList>
    </citation>
    <scope>NUCLEOTIDE SEQUENCE</scope>
    <source>
        <strain evidence="3">CBHHK067</strain>
    </source>
</reference>
<gene>
    <name evidence="3" type="ORF">B0H17DRAFT_1247688</name>
</gene>
<feature type="region of interest" description="Disordered" evidence="2">
    <location>
        <begin position="169"/>
        <end position="191"/>
    </location>
</feature>
<organism evidence="3 4">
    <name type="scientific">Mycena rosella</name>
    <name type="common">Pink bonnet</name>
    <name type="synonym">Agaricus rosellus</name>
    <dbReference type="NCBI Taxonomy" id="1033263"/>
    <lineage>
        <taxon>Eukaryota</taxon>
        <taxon>Fungi</taxon>
        <taxon>Dikarya</taxon>
        <taxon>Basidiomycota</taxon>
        <taxon>Agaricomycotina</taxon>
        <taxon>Agaricomycetes</taxon>
        <taxon>Agaricomycetidae</taxon>
        <taxon>Agaricales</taxon>
        <taxon>Marasmiineae</taxon>
        <taxon>Mycenaceae</taxon>
        <taxon>Mycena</taxon>
    </lineage>
</organism>
<evidence type="ECO:0000313" key="3">
    <source>
        <dbReference type="EMBL" id="KAJ7700895.1"/>
    </source>
</evidence>
<dbReference type="EMBL" id="JARKIE010000019">
    <property type="protein sequence ID" value="KAJ7700895.1"/>
    <property type="molecule type" value="Genomic_DNA"/>
</dbReference>
<proteinExistence type="predicted"/>
<evidence type="ECO:0000313" key="4">
    <source>
        <dbReference type="Proteomes" id="UP001221757"/>
    </source>
</evidence>
<keyword evidence="1" id="KW-0175">Coiled coil</keyword>
<evidence type="ECO:0000256" key="1">
    <source>
        <dbReference type="SAM" id="Coils"/>
    </source>
</evidence>
<sequence>MANILSHRGVKAWLQDPQDEGNRLTLGTPAIVEGNQITTIIEVEKPQGFYLNWRMSGNTPSMNAWCEILRPAEESDCTQIVRVSSESMSTTDLQTRVLSTRGHLEVPHARHAWLMVPEYKEGGYSGLPEEICRRDESNPQHLVYETVTDLRDEDTIRPYIIFRFEFKPKGKPKSGPSSSGKAKRSILHNKPERLCFESKPTDRHEGIQIQRELSNSRKRRMLNSPAEQEIDNAVVKKHKVNDNNRPQEEIDGAPGVAEHVNEHSGTLGDTNRSLVDLIRDTLEAERRVDANLQAQQILIQIQAEEEKNEMLKKQKAADDEEKEIDAKLLEKLLAHKKRLEEKERLSAANAEKAKDDASLRERLLQWRVLKAYIYSYISGEQGGLLMLNFYGTTSRHNRDNAEDMSDSTANYFEIAALLSRASPNPGRWRVKANRGQMDAKAEMEQLDLELQKQLTHLEKSNEVKHKLLGK</sequence>
<evidence type="ECO:0000256" key="2">
    <source>
        <dbReference type="SAM" id="MobiDB-lite"/>
    </source>
</evidence>
<dbReference type="AlphaFoldDB" id="A0AAD7DVT5"/>
<name>A0AAD7DVT5_MYCRO</name>